<evidence type="ECO:0000256" key="2">
    <source>
        <dbReference type="ARBA" id="ARBA00022801"/>
    </source>
</evidence>
<dbReference type="RefSeq" id="WP_110521461.1">
    <property type="nucleotide sequence ID" value="NZ_PDOF01000003.1"/>
</dbReference>
<dbReference type="Gene3D" id="2.40.100.10">
    <property type="entry name" value="Cyclophilin-like"/>
    <property type="match status" value="1"/>
</dbReference>
<proteinExistence type="predicted"/>
<comment type="caution">
    <text evidence="5">The sequence shown here is derived from an EMBL/GenBank/DDBJ whole genome shotgun (WGS) entry which is preliminary data.</text>
</comment>
<reference evidence="5 6" key="1">
    <citation type="submission" date="2017-10" db="EMBL/GenBank/DDBJ databases">
        <title>Bacillus sp. nov., a halophilic bacterium isolated from a Yangshapao Lake.</title>
        <authorList>
            <person name="Wang H."/>
        </authorList>
    </citation>
    <scope>NUCLEOTIDE SEQUENCE [LARGE SCALE GENOMIC DNA]</scope>
    <source>
        <strain evidence="5 6">YSP-3</strain>
    </source>
</reference>
<sequence>MSFTVEKAGLLTTVQDRGRLGYQQFGLSPAGAMDEYAMQMANVLVGNARNEAVIEVTIMGPVLKVEKDLVLAFTGANLQPEIDGETVPTWKSYLVREGSKVSFGRPVNGARLYISVRGGIEVPEVMGSKSTYLKAGIGGFEGRELRKGDTVKAGEEANDLELHSGRRVAAEHIPQYDREVEVRAIPGPQDDSFDDESLDRFFSEFYEVSHQSDRMGYRLQGETPLTHKNGADILSDAIAFGSVQVPGDGQPIILMADRQTTGGYTKIATVIGADLWKVAQLPPGGKIRFIKSDVREAQRLWKEQEDILVQVASYGR</sequence>
<dbReference type="OrthoDB" id="9782422at2"/>
<keyword evidence="6" id="KW-1185">Reference proteome</keyword>
<dbReference type="PANTHER" id="PTHR43309">
    <property type="entry name" value="5-OXOPROLINASE SUBUNIT C"/>
    <property type="match status" value="1"/>
</dbReference>
<dbReference type="InterPro" id="IPR003778">
    <property type="entry name" value="CT_A_B"/>
</dbReference>
<dbReference type="AlphaFoldDB" id="A0A2W0H677"/>
<evidence type="ECO:0000313" key="6">
    <source>
        <dbReference type="Proteomes" id="UP000248066"/>
    </source>
</evidence>
<evidence type="ECO:0000259" key="4">
    <source>
        <dbReference type="SMART" id="SM00797"/>
    </source>
</evidence>
<dbReference type="EMBL" id="PDOF01000003">
    <property type="protein sequence ID" value="PYZ96186.1"/>
    <property type="molecule type" value="Genomic_DNA"/>
</dbReference>
<keyword evidence="3" id="KW-0067">ATP-binding</keyword>
<evidence type="ECO:0000256" key="1">
    <source>
        <dbReference type="ARBA" id="ARBA00022741"/>
    </source>
</evidence>
<dbReference type="InterPro" id="IPR052708">
    <property type="entry name" value="PxpC"/>
</dbReference>
<evidence type="ECO:0000256" key="3">
    <source>
        <dbReference type="ARBA" id="ARBA00022840"/>
    </source>
</evidence>
<keyword evidence="1" id="KW-0547">Nucleotide-binding</keyword>
<dbReference type="Proteomes" id="UP000248066">
    <property type="component" value="Unassembled WGS sequence"/>
</dbReference>
<dbReference type="SMART" id="SM00797">
    <property type="entry name" value="AHS2"/>
    <property type="match status" value="1"/>
</dbReference>
<dbReference type="GO" id="GO:0016787">
    <property type="term" value="F:hydrolase activity"/>
    <property type="evidence" value="ECO:0007669"/>
    <property type="project" value="UniProtKB-KW"/>
</dbReference>
<keyword evidence="2" id="KW-0378">Hydrolase</keyword>
<feature type="domain" description="Carboxyltransferase" evidence="4">
    <location>
        <begin position="24"/>
        <end position="307"/>
    </location>
</feature>
<gene>
    <name evidence="5" type="ORF">CR205_17635</name>
</gene>
<dbReference type="InterPro" id="IPR029000">
    <property type="entry name" value="Cyclophilin-like_dom_sf"/>
</dbReference>
<dbReference type="SUPFAM" id="SSF50891">
    <property type="entry name" value="Cyclophilin-like"/>
    <property type="match status" value="1"/>
</dbReference>
<dbReference type="GO" id="GO:0005524">
    <property type="term" value="F:ATP binding"/>
    <property type="evidence" value="ECO:0007669"/>
    <property type="project" value="UniProtKB-KW"/>
</dbReference>
<accession>A0A2W0H677</accession>
<organism evidence="5 6">
    <name type="scientific">Alteribacter lacisalsi</name>
    <dbReference type="NCBI Taxonomy" id="2045244"/>
    <lineage>
        <taxon>Bacteria</taxon>
        <taxon>Bacillati</taxon>
        <taxon>Bacillota</taxon>
        <taxon>Bacilli</taxon>
        <taxon>Bacillales</taxon>
        <taxon>Bacillaceae</taxon>
        <taxon>Alteribacter</taxon>
    </lineage>
</organism>
<dbReference type="PANTHER" id="PTHR43309:SF5">
    <property type="entry name" value="5-OXOPROLINASE SUBUNIT C"/>
    <property type="match status" value="1"/>
</dbReference>
<dbReference type="Pfam" id="PF02626">
    <property type="entry name" value="CT_A_B"/>
    <property type="match status" value="1"/>
</dbReference>
<name>A0A2W0H677_9BACI</name>
<evidence type="ECO:0000313" key="5">
    <source>
        <dbReference type="EMBL" id="PYZ96186.1"/>
    </source>
</evidence>
<protein>
    <submittedName>
        <fullName evidence="5">KipI antagonist</fullName>
    </submittedName>
</protein>
<dbReference type="NCBIfam" id="TIGR00724">
    <property type="entry name" value="urea_amlyse_rel"/>
    <property type="match status" value="1"/>
</dbReference>